<evidence type="ECO:0000259" key="12">
    <source>
        <dbReference type="PROSITE" id="PS50064"/>
    </source>
</evidence>
<feature type="compositionally biased region" description="Basic and acidic residues" evidence="11">
    <location>
        <begin position="377"/>
        <end position="389"/>
    </location>
</feature>
<reference evidence="16 17" key="1">
    <citation type="journal article" date="2021" name="MBio">
        <title>A New Model Trypanosomatid, Novymonas esmeraldas: Genomic Perception of Its 'Candidatus Pandoraea novymonadis' Endosymbiont.</title>
        <authorList>
            <person name="Zakharova A."/>
            <person name="Saura A."/>
            <person name="Butenko A."/>
            <person name="Podesvova L."/>
            <person name="Warmusova S."/>
            <person name="Kostygov A.Y."/>
            <person name="Nenarokova A."/>
            <person name="Lukes J."/>
            <person name="Opperdoes F.R."/>
            <person name="Yurchenko V."/>
        </authorList>
    </citation>
    <scope>NUCLEOTIDE SEQUENCE [LARGE SCALE GENOMIC DNA]</scope>
    <source>
        <strain evidence="16 17">E262AT.01</strain>
    </source>
</reference>
<evidence type="ECO:0000256" key="1">
    <source>
        <dbReference type="ARBA" id="ARBA00004123"/>
    </source>
</evidence>
<dbReference type="SMART" id="SM01336">
    <property type="entry name" value="zf-PARP"/>
    <property type="match status" value="1"/>
</dbReference>
<dbReference type="GO" id="GO:0005524">
    <property type="term" value="F:ATP binding"/>
    <property type="evidence" value="ECO:0007669"/>
    <property type="project" value="UniProtKB-KW"/>
</dbReference>
<evidence type="ECO:0000256" key="9">
    <source>
        <dbReference type="ARBA" id="ARBA00023242"/>
    </source>
</evidence>
<dbReference type="PROSITE" id="PS50089">
    <property type="entry name" value="ZF_RING_2"/>
    <property type="match status" value="1"/>
</dbReference>
<dbReference type="GO" id="GO:0003677">
    <property type="term" value="F:DNA binding"/>
    <property type="evidence" value="ECO:0007669"/>
    <property type="project" value="InterPro"/>
</dbReference>
<dbReference type="SMART" id="SM00184">
    <property type="entry name" value="RING"/>
    <property type="match status" value="1"/>
</dbReference>
<feature type="compositionally biased region" description="Basic and acidic residues" evidence="11">
    <location>
        <begin position="116"/>
        <end position="132"/>
    </location>
</feature>
<dbReference type="PROSITE" id="PS51194">
    <property type="entry name" value="HELICASE_CTER"/>
    <property type="match status" value="1"/>
</dbReference>
<dbReference type="PANTHER" id="PTHR45626:SF12">
    <property type="entry name" value="DNA REPAIR PROTEIN RAD16"/>
    <property type="match status" value="1"/>
</dbReference>
<dbReference type="Pfam" id="PF13639">
    <property type="entry name" value="zf-RING_2"/>
    <property type="match status" value="1"/>
</dbReference>
<evidence type="ECO:0000256" key="8">
    <source>
        <dbReference type="ARBA" id="ARBA00022840"/>
    </source>
</evidence>
<evidence type="ECO:0000313" key="16">
    <source>
        <dbReference type="EMBL" id="KAK7200378.1"/>
    </source>
</evidence>
<keyword evidence="6" id="KW-0347">Helicase</keyword>
<feature type="domain" description="RING-type" evidence="13">
    <location>
        <begin position="793"/>
        <end position="837"/>
    </location>
</feature>
<dbReference type="Gene3D" id="3.40.50.10810">
    <property type="entry name" value="Tandem AAA-ATPase domain"/>
    <property type="match status" value="2"/>
</dbReference>
<evidence type="ECO:0000259" key="14">
    <source>
        <dbReference type="PROSITE" id="PS51192"/>
    </source>
</evidence>
<feature type="region of interest" description="Disordered" evidence="11">
    <location>
        <begin position="294"/>
        <end position="317"/>
    </location>
</feature>
<comment type="subcellular location">
    <subcellularLocation>
        <location evidence="1">Nucleus</location>
    </subcellularLocation>
</comment>
<dbReference type="PANTHER" id="PTHR45626">
    <property type="entry name" value="TRANSCRIPTION TERMINATION FACTOR 2-RELATED"/>
    <property type="match status" value="1"/>
</dbReference>
<gene>
    <name evidence="16" type="ORF">NESM_000091900</name>
</gene>
<dbReference type="FunFam" id="3.40.50.10810:FF:000077">
    <property type="entry name" value="Putative DNA repair protein"/>
    <property type="match status" value="1"/>
</dbReference>
<dbReference type="SUPFAM" id="SSF57850">
    <property type="entry name" value="RING/U-box"/>
    <property type="match status" value="1"/>
</dbReference>
<dbReference type="InterPro" id="IPR049730">
    <property type="entry name" value="SNF2/RAD54-like_C"/>
</dbReference>
<dbReference type="PROSITE" id="PS51192">
    <property type="entry name" value="HELICASE_ATP_BIND_1"/>
    <property type="match status" value="1"/>
</dbReference>
<feature type="compositionally biased region" description="Acidic residues" evidence="11">
    <location>
        <begin position="472"/>
        <end position="484"/>
    </location>
</feature>
<dbReference type="GO" id="GO:0008270">
    <property type="term" value="F:zinc ion binding"/>
    <property type="evidence" value="ECO:0007669"/>
    <property type="project" value="UniProtKB-KW"/>
</dbReference>
<evidence type="ECO:0000259" key="13">
    <source>
        <dbReference type="PROSITE" id="PS50089"/>
    </source>
</evidence>
<dbReference type="InterPro" id="IPR038718">
    <property type="entry name" value="SNF2-like_sf"/>
</dbReference>
<comment type="caution">
    <text evidence="16">The sequence shown here is derived from an EMBL/GenBank/DDBJ whole genome shotgun (WGS) entry which is preliminary data.</text>
</comment>
<feature type="compositionally biased region" description="Polar residues" evidence="11">
    <location>
        <begin position="304"/>
        <end position="317"/>
    </location>
</feature>
<dbReference type="GO" id="GO:0005634">
    <property type="term" value="C:nucleus"/>
    <property type="evidence" value="ECO:0007669"/>
    <property type="project" value="UniProtKB-SubCell"/>
</dbReference>
<feature type="domain" description="Helicase ATP-binding" evidence="14">
    <location>
        <begin position="161"/>
        <end position="259"/>
    </location>
</feature>
<evidence type="ECO:0000256" key="4">
    <source>
        <dbReference type="ARBA" id="ARBA00022771"/>
    </source>
</evidence>
<dbReference type="Proteomes" id="UP001430356">
    <property type="component" value="Unassembled WGS sequence"/>
</dbReference>
<protein>
    <submittedName>
        <fullName evidence="16">DNA repair protein</fullName>
    </submittedName>
</protein>
<evidence type="ECO:0000256" key="7">
    <source>
        <dbReference type="ARBA" id="ARBA00022833"/>
    </source>
</evidence>
<dbReference type="Gene3D" id="3.30.1740.10">
    <property type="entry name" value="Zinc finger, PARP-type"/>
    <property type="match status" value="1"/>
</dbReference>
<dbReference type="Pfam" id="PF00271">
    <property type="entry name" value="Helicase_C"/>
    <property type="match status" value="1"/>
</dbReference>
<name>A0AAW0F1U8_9TRYP</name>
<proteinExistence type="predicted"/>
<evidence type="ECO:0000256" key="5">
    <source>
        <dbReference type="ARBA" id="ARBA00022801"/>
    </source>
</evidence>
<dbReference type="InterPro" id="IPR001510">
    <property type="entry name" value="Znf_PARP"/>
</dbReference>
<keyword evidence="9" id="KW-0539">Nucleus</keyword>
<dbReference type="AlphaFoldDB" id="A0AAW0F1U8"/>
<keyword evidence="5" id="KW-0378">Hydrolase</keyword>
<dbReference type="CDD" id="cd18793">
    <property type="entry name" value="SF2_C_SNF"/>
    <property type="match status" value="1"/>
</dbReference>
<keyword evidence="3" id="KW-0547">Nucleotide-binding</keyword>
<dbReference type="SUPFAM" id="SSF52540">
    <property type="entry name" value="P-loop containing nucleoside triphosphate hydrolases"/>
    <property type="match status" value="3"/>
</dbReference>
<dbReference type="InterPro" id="IPR013083">
    <property type="entry name" value="Znf_RING/FYVE/PHD"/>
</dbReference>
<keyword evidence="17" id="KW-1185">Reference proteome</keyword>
<keyword evidence="8" id="KW-0067">ATP-binding</keyword>
<evidence type="ECO:0000256" key="10">
    <source>
        <dbReference type="PROSITE-ProRule" id="PRU00175"/>
    </source>
</evidence>
<dbReference type="InterPro" id="IPR001650">
    <property type="entry name" value="Helicase_C-like"/>
</dbReference>
<dbReference type="PROSITE" id="PS50064">
    <property type="entry name" value="ZF_PARP_2"/>
    <property type="match status" value="1"/>
</dbReference>
<accession>A0AAW0F1U8</accession>
<dbReference type="Gene3D" id="3.40.50.300">
    <property type="entry name" value="P-loop containing nucleotide triphosphate hydrolases"/>
    <property type="match status" value="1"/>
</dbReference>
<dbReference type="SMART" id="SM00487">
    <property type="entry name" value="DEXDc"/>
    <property type="match status" value="1"/>
</dbReference>
<evidence type="ECO:0000256" key="6">
    <source>
        <dbReference type="ARBA" id="ARBA00022806"/>
    </source>
</evidence>
<dbReference type="FunFam" id="3.40.50.10810:FF:000081">
    <property type="entry name" value="DNA repair protein, putative"/>
    <property type="match status" value="1"/>
</dbReference>
<dbReference type="PROSITE" id="PS00690">
    <property type="entry name" value="DEAH_ATP_HELICASE"/>
    <property type="match status" value="1"/>
</dbReference>
<dbReference type="GO" id="GO:0008094">
    <property type="term" value="F:ATP-dependent activity, acting on DNA"/>
    <property type="evidence" value="ECO:0007669"/>
    <property type="project" value="TreeGrafter"/>
</dbReference>
<keyword evidence="7" id="KW-0862">Zinc</keyword>
<dbReference type="InterPro" id="IPR000330">
    <property type="entry name" value="SNF2_N"/>
</dbReference>
<feature type="region of interest" description="Disordered" evidence="11">
    <location>
        <begin position="333"/>
        <end position="430"/>
    </location>
</feature>
<dbReference type="SUPFAM" id="SSF57716">
    <property type="entry name" value="Glucocorticoid receptor-like (DNA-binding domain)"/>
    <property type="match status" value="1"/>
</dbReference>
<dbReference type="SMART" id="SM00490">
    <property type="entry name" value="HELICc"/>
    <property type="match status" value="1"/>
</dbReference>
<evidence type="ECO:0000259" key="15">
    <source>
        <dbReference type="PROSITE" id="PS51194"/>
    </source>
</evidence>
<evidence type="ECO:0000256" key="11">
    <source>
        <dbReference type="SAM" id="MobiDB-lite"/>
    </source>
</evidence>
<feature type="region of interest" description="Disordered" evidence="11">
    <location>
        <begin position="111"/>
        <end position="132"/>
    </location>
</feature>
<feature type="compositionally biased region" description="Basic residues" evidence="11">
    <location>
        <begin position="351"/>
        <end position="360"/>
    </location>
</feature>
<feature type="domain" description="Helicase C-terminal" evidence="15">
    <location>
        <begin position="939"/>
        <end position="1096"/>
    </location>
</feature>
<feature type="compositionally biased region" description="Basic and acidic residues" evidence="11">
    <location>
        <begin position="451"/>
        <end position="460"/>
    </location>
</feature>
<evidence type="ECO:0000256" key="3">
    <source>
        <dbReference type="ARBA" id="ARBA00022741"/>
    </source>
</evidence>
<dbReference type="Pfam" id="PF00645">
    <property type="entry name" value="zf-PARP"/>
    <property type="match status" value="1"/>
</dbReference>
<dbReference type="InterPro" id="IPR014001">
    <property type="entry name" value="Helicase_ATP-bd"/>
</dbReference>
<keyword evidence="2" id="KW-0479">Metal-binding</keyword>
<dbReference type="InterPro" id="IPR013087">
    <property type="entry name" value="Znf_C2H2_type"/>
</dbReference>
<evidence type="ECO:0000256" key="2">
    <source>
        <dbReference type="ARBA" id="ARBA00022723"/>
    </source>
</evidence>
<dbReference type="InterPro" id="IPR036957">
    <property type="entry name" value="Znf_PARP_sf"/>
</dbReference>
<dbReference type="InterPro" id="IPR027417">
    <property type="entry name" value="P-loop_NTPase"/>
</dbReference>
<evidence type="ECO:0000313" key="17">
    <source>
        <dbReference type="Proteomes" id="UP001430356"/>
    </source>
</evidence>
<sequence length="1106" mass="122780">MSNFAEHPDLTLNERLVWRLARGSEHVYNYIVQKSPTARARCRKCSQMIPKGEMRVGIPIRHSAGDNGWISAWQHLGCTRVEQNESKSCSSTMHGFAALKPEEQEQVLKEVTSAETPEHLKPLDPDDLTRRGKMEQMVPPPTLLRHLLPYQREGMGWMVRQEADSSIKGGILADEMGMGKTIQTIGMILARRVSGPTLVVCPVSSMLQWEAEIKEHVVPGALSVVVVYRTTKVTKEELENADVVLTTYPMLEQAWRVLINEIKVPCPYCEQLFIPRQLVVHNKYFCGPRSRKTMKQLKREKHTAPTSTSASRAVQSAETIRKGLRTLHVDLGDEEVADKESSASATAESTRRKRGRKAGGHGKNGGTPAAGEGDGALEVKREKHEEQEVKGVSGRRPARSKGGAQLPTKAEDVGDGAAPPGNGSAAPRGVVGPIGMYQDLMREAGRTVRSRWDAARRDGESSSEDTGTNASSDDDDDSDSDGNDSEASGVSYDSAAAAVEEAAAAEQATKALEAFRCSACGFQLLRYPFCPKTGQHHVVKEELRNVIEKDTGGDAVDLDASIFHSIKWARVILDEAHRIKGRTTSTARSAFALAAEYRWCLTGTPLQNRVGDLYSLLRFLRMRPFAHYFCEAEGCSCSSLSHPFSSTSLHQCVFCGHGPLQHQSYFNRHILNPINRYGYIGDGRRGMMMLSNDVFARAMLRRTKVERAADLQLPSLSIEVRHVQLTKEERNFYESLYKRSTAEFDTFVHKGTVLHNYAHIFQLLSRLRQALDNPLLVMQGMDVGTVVNAEGVCGICGDGLEGESSLKVHPCRHQFHRLCLGQFLESAPDKEFHCPTCFVRINVDLRQLRRDAEEDDDGEGNGGIGVAAALPPELEDEAAAVDEADVADEQDGERSLASLQLQQAPRKGRRGSTRTGPTKKEQRSILARLDPQKPLRGTKLDAIADYIEQVPKDEKVIVFSQFGSMLDLTQYWLQRRFIKAVKLCGSLTLAQRQSVLQAFLHDGTVRVILISLKAGGEGLNLQVANHVVLTDPWWNPAVEMQAVQRAHRIGQTRPVQAVRFVTEHSVEERMVDLQDKKMLVFEGTIDGKLQSLNKLTEEDLQFLFTR</sequence>
<dbReference type="EMBL" id="JAECZO010000005">
    <property type="protein sequence ID" value="KAK7200378.1"/>
    <property type="molecule type" value="Genomic_DNA"/>
</dbReference>
<feature type="domain" description="PARP-type" evidence="12">
    <location>
        <begin position="30"/>
        <end position="115"/>
    </location>
</feature>
<dbReference type="GO" id="GO:0004386">
    <property type="term" value="F:helicase activity"/>
    <property type="evidence" value="ECO:0007669"/>
    <property type="project" value="UniProtKB-KW"/>
</dbReference>
<keyword evidence="4 10" id="KW-0863">Zinc-finger</keyword>
<dbReference type="GO" id="GO:0016787">
    <property type="term" value="F:hydrolase activity"/>
    <property type="evidence" value="ECO:0007669"/>
    <property type="project" value="UniProtKB-KW"/>
</dbReference>
<dbReference type="GO" id="GO:0006289">
    <property type="term" value="P:nucleotide-excision repair"/>
    <property type="evidence" value="ECO:0007669"/>
    <property type="project" value="TreeGrafter"/>
</dbReference>
<dbReference type="InterPro" id="IPR002464">
    <property type="entry name" value="DNA/RNA_helicase_DEAH_CS"/>
</dbReference>
<dbReference type="InterPro" id="IPR050628">
    <property type="entry name" value="SNF2_RAD54_helicase_TF"/>
</dbReference>
<dbReference type="InterPro" id="IPR001841">
    <property type="entry name" value="Znf_RING"/>
</dbReference>
<feature type="region of interest" description="Disordered" evidence="11">
    <location>
        <begin position="883"/>
        <end position="927"/>
    </location>
</feature>
<dbReference type="Pfam" id="PF00176">
    <property type="entry name" value="SNF2-rel_dom"/>
    <property type="match status" value="3"/>
</dbReference>
<dbReference type="Gene3D" id="3.30.40.10">
    <property type="entry name" value="Zinc/RING finger domain, C3HC4 (zinc finger)"/>
    <property type="match status" value="1"/>
</dbReference>
<dbReference type="PROSITE" id="PS00028">
    <property type="entry name" value="ZINC_FINGER_C2H2_1"/>
    <property type="match status" value="1"/>
</dbReference>
<organism evidence="16 17">
    <name type="scientific">Novymonas esmeraldas</name>
    <dbReference type="NCBI Taxonomy" id="1808958"/>
    <lineage>
        <taxon>Eukaryota</taxon>
        <taxon>Discoba</taxon>
        <taxon>Euglenozoa</taxon>
        <taxon>Kinetoplastea</taxon>
        <taxon>Metakinetoplastina</taxon>
        <taxon>Trypanosomatida</taxon>
        <taxon>Trypanosomatidae</taxon>
        <taxon>Novymonas</taxon>
    </lineage>
</organism>
<feature type="region of interest" description="Disordered" evidence="11">
    <location>
        <begin position="451"/>
        <end position="492"/>
    </location>
</feature>
<feature type="compositionally biased region" description="Low complexity" evidence="11">
    <location>
        <begin position="415"/>
        <end position="429"/>
    </location>
</feature>